<protein>
    <submittedName>
        <fullName evidence="1">Uncharacterized protein</fullName>
    </submittedName>
</protein>
<evidence type="ECO:0000313" key="1">
    <source>
        <dbReference type="EMBL" id="KDN28309.1"/>
    </source>
</evidence>
<name>A0A066UVZ5_9VIBR</name>
<keyword evidence="2" id="KW-1185">Reference proteome</keyword>
<gene>
    <name evidence="1" type="ORF">VFDL14_03160</name>
</gene>
<dbReference type="Proteomes" id="UP000027219">
    <property type="component" value="Unassembled WGS sequence"/>
</dbReference>
<dbReference type="AlphaFoldDB" id="A0A066UVZ5"/>
<comment type="caution">
    <text evidence="1">The sequence shown here is derived from an EMBL/GenBank/DDBJ whole genome shotgun (WGS) entry which is preliminary data.</text>
</comment>
<sequence length="141" mass="15962">MEIFEIQLGNSIGLVKLGMTETEVSNVIGAPDCIYGHRHHFLDGLMVDFDNEGRVEFIETAASELFSTTLFGFDVHRTLATNVLERVQLEGNYDHADPELGYSYVFKELQLSFWRPTLPDLEEAEGLYFQSVAIASEGYFE</sequence>
<dbReference type="STRING" id="212667.VFDL14_03160"/>
<reference evidence="1 2" key="1">
    <citation type="submission" date="2014-02" db="EMBL/GenBank/DDBJ databases">
        <title>Vibrio fortis Dalian14 Genome Sequencing.</title>
        <authorList>
            <person name="Wang Y."/>
            <person name="Song L."/>
            <person name="Liu G."/>
            <person name="Ding J."/>
        </authorList>
    </citation>
    <scope>NUCLEOTIDE SEQUENCE [LARGE SCALE GENOMIC DNA]</scope>
    <source>
        <strain evidence="1 2">Dalian14</strain>
    </source>
</reference>
<dbReference type="OrthoDB" id="2974658at2"/>
<dbReference type="EMBL" id="JFFR01000021">
    <property type="protein sequence ID" value="KDN28309.1"/>
    <property type="molecule type" value="Genomic_DNA"/>
</dbReference>
<accession>A0A066UVZ5</accession>
<proteinExistence type="predicted"/>
<dbReference type="RefSeq" id="WP_032551477.1">
    <property type="nucleotide sequence ID" value="NZ_JATABQ010000070.1"/>
</dbReference>
<evidence type="ECO:0000313" key="2">
    <source>
        <dbReference type="Proteomes" id="UP000027219"/>
    </source>
</evidence>
<organism evidence="1 2">
    <name type="scientific">Vibrio fortis</name>
    <dbReference type="NCBI Taxonomy" id="212667"/>
    <lineage>
        <taxon>Bacteria</taxon>
        <taxon>Pseudomonadati</taxon>
        <taxon>Pseudomonadota</taxon>
        <taxon>Gammaproteobacteria</taxon>
        <taxon>Vibrionales</taxon>
        <taxon>Vibrionaceae</taxon>
        <taxon>Vibrio</taxon>
    </lineage>
</organism>